<accession>A0ABC8V0G7</accession>
<dbReference type="FunFam" id="3.30.200.20:FF:000542">
    <property type="entry name" value="Receptor-like serine/threonine-protein kinase At4g25390"/>
    <property type="match status" value="1"/>
</dbReference>
<dbReference type="FunFam" id="1.10.510.10:FF:001206">
    <property type="entry name" value="putative receptor-like protein kinase At1g80870"/>
    <property type="match status" value="1"/>
</dbReference>
<evidence type="ECO:0000313" key="19">
    <source>
        <dbReference type="Proteomes" id="UP001642360"/>
    </source>
</evidence>
<keyword evidence="10 16" id="KW-1133">Transmembrane helix</keyword>
<evidence type="ECO:0000256" key="5">
    <source>
        <dbReference type="ARBA" id="ARBA00022679"/>
    </source>
</evidence>
<dbReference type="AlphaFoldDB" id="A0ABC8V0G7"/>
<evidence type="ECO:0000256" key="12">
    <source>
        <dbReference type="ARBA" id="ARBA00047899"/>
    </source>
</evidence>
<dbReference type="SMART" id="SM00220">
    <property type="entry name" value="S_TKc"/>
    <property type="match status" value="1"/>
</dbReference>
<dbReference type="Pfam" id="PF00069">
    <property type="entry name" value="Pkinase"/>
    <property type="match status" value="2"/>
</dbReference>
<evidence type="ECO:0000256" key="15">
    <source>
        <dbReference type="SAM" id="MobiDB-lite"/>
    </source>
</evidence>
<dbReference type="PROSITE" id="PS00108">
    <property type="entry name" value="PROTEIN_KINASE_ST"/>
    <property type="match status" value="1"/>
</dbReference>
<dbReference type="GO" id="GO:0005886">
    <property type="term" value="C:plasma membrane"/>
    <property type="evidence" value="ECO:0007669"/>
    <property type="project" value="UniProtKB-SubCell"/>
</dbReference>
<feature type="domain" description="Protein kinase" evidence="17">
    <location>
        <begin position="80"/>
        <end position="692"/>
    </location>
</feature>
<dbReference type="PROSITE" id="PS00107">
    <property type="entry name" value="PROTEIN_KINASE_ATP"/>
    <property type="match status" value="1"/>
</dbReference>
<evidence type="ECO:0000256" key="10">
    <source>
        <dbReference type="ARBA" id="ARBA00022989"/>
    </source>
</evidence>
<evidence type="ECO:0000256" key="13">
    <source>
        <dbReference type="ARBA" id="ARBA00048679"/>
    </source>
</evidence>
<evidence type="ECO:0000256" key="4">
    <source>
        <dbReference type="ARBA" id="ARBA00022527"/>
    </source>
</evidence>
<dbReference type="PANTHER" id="PTHR46821">
    <property type="entry name" value="OS07G0586332 PROTEIN"/>
    <property type="match status" value="1"/>
</dbReference>
<comment type="caution">
    <text evidence="18">The sequence shown here is derived from an EMBL/GenBank/DDBJ whole genome shotgun (WGS) entry which is preliminary data.</text>
</comment>
<dbReference type="Gene3D" id="3.30.200.20">
    <property type="entry name" value="Phosphorylase Kinase, domain 1"/>
    <property type="match status" value="1"/>
</dbReference>
<keyword evidence="3" id="KW-1003">Cell membrane</keyword>
<feature type="compositionally biased region" description="Basic residues" evidence="15">
    <location>
        <begin position="706"/>
        <end position="717"/>
    </location>
</feature>
<evidence type="ECO:0000256" key="3">
    <source>
        <dbReference type="ARBA" id="ARBA00022475"/>
    </source>
</evidence>
<dbReference type="EC" id="2.7.11.1" evidence="2"/>
<keyword evidence="11 16" id="KW-0472">Membrane</keyword>
<dbReference type="InterPro" id="IPR044576">
    <property type="entry name" value="At4g25390-like"/>
</dbReference>
<comment type="subcellular location">
    <subcellularLocation>
        <location evidence="1">Cell membrane</location>
        <topology evidence="1">Single-pass membrane protein</topology>
    </subcellularLocation>
</comment>
<evidence type="ECO:0000256" key="6">
    <source>
        <dbReference type="ARBA" id="ARBA00022692"/>
    </source>
</evidence>
<comment type="catalytic activity">
    <reaction evidence="12">
        <text>L-threonyl-[protein] + ATP = O-phospho-L-threonyl-[protein] + ADP + H(+)</text>
        <dbReference type="Rhea" id="RHEA:46608"/>
        <dbReference type="Rhea" id="RHEA-COMP:11060"/>
        <dbReference type="Rhea" id="RHEA-COMP:11605"/>
        <dbReference type="ChEBI" id="CHEBI:15378"/>
        <dbReference type="ChEBI" id="CHEBI:30013"/>
        <dbReference type="ChEBI" id="CHEBI:30616"/>
        <dbReference type="ChEBI" id="CHEBI:61977"/>
        <dbReference type="ChEBI" id="CHEBI:456216"/>
        <dbReference type="EC" id="2.7.11.1"/>
    </reaction>
</comment>
<comment type="catalytic activity">
    <reaction evidence="13">
        <text>L-seryl-[protein] + ATP = O-phospho-L-seryl-[protein] + ADP + H(+)</text>
        <dbReference type="Rhea" id="RHEA:17989"/>
        <dbReference type="Rhea" id="RHEA-COMP:9863"/>
        <dbReference type="Rhea" id="RHEA-COMP:11604"/>
        <dbReference type="ChEBI" id="CHEBI:15378"/>
        <dbReference type="ChEBI" id="CHEBI:29999"/>
        <dbReference type="ChEBI" id="CHEBI:30616"/>
        <dbReference type="ChEBI" id="CHEBI:83421"/>
        <dbReference type="ChEBI" id="CHEBI:456216"/>
        <dbReference type="EC" id="2.7.11.1"/>
    </reaction>
</comment>
<dbReference type="SUPFAM" id="SSF56112">
    <property type="entry name" value="Protein kinase-like (PK-like)"/>
    <property type="match status" value="1"/>
</dbReference>
<keyword evidence="7 14" id="KW-0547">Nucleotide-binding</keyword>
<evidence type="ECO:0000256" key="9">
    <source>
        <dbReference type="ARBA" id="ARBA00022840"/>
    </source>
</evidence>
<keyword evidence="19" id="KW-1185">Reference proteome</keyword>
<dbReference type="InterPro" id="IPR008271">
    <property type="entry name" value="Ser/Thr_kinase_AS"/>
</dbReference>
<dbReference type="Proteomes" id="UP001642360">
    <property type="component" value="Unassembled WGS sequence"/>
</dbReference>
<proteinExistence type="predicted"/>
<dbReference type="PANTHER" id="PTHR46821:SF4">
    <property type="entry name" value="OS08G0275200 PROTEIN"/>
    <property type="match status" value="1"/>
</dbReference>
<evidence type="ECO:0000256" key="16">
    <source>
        <dbReference type="SAM" id="Phobius"/>
    </source>
</evidence>
<keyword evidence="9 14" id="KW-0067">ATP-binding</keyword>
<dbReference type="FunFam" id="1.10.510.10:FF:000780">
    <property type="entry name" value="Receptor-like serine/threonine-protein kinase At4g25390"/>
    <property type="match status" value="1"/>
</dbReference>
<dbReference type="Gene3D" id="1.10.510.10">
    <property type="entry name" value="Transferase(Phosphotransferase) domain 1"/>
    <property type="match status" value="2"/>
</dbReference>
<evidence type="ECO:0000256" key="8">
    <source>
        <dbReference type="ARBA" id="ARBA00022777"/>
    </source>
</evidence>
<feature type="binding site" evidence="14">
    <location>
        <position position="108"/>
    </location>
    <ligand>
        <name>ATP</name>
        <dbReference type="ChEBI" id="CHEBI:30616"/>
    </ligand>
</feature>
<evidence type="ECO:0000256" key="7">
    <source>
        <dbReference type="ARBA" id="ARBA00022741"/>
    </source>
</evidence>
<dbReference type="InterPro" id="IPR017441">
    <property type="entry name" value="Protein_kinase_ATP_BS"/>
</dbReference>
<evidence type="ECO:0000259" key="17">
    <source>
        <dbReference type="PROSITE" id="PS50011"/>
    </source>
</evidence>
<sequence length="717" mass="81538">MPSRQAFPPSSNPRPKTSVIFLTITTFASAVILCAILYFLYYLWYSLVHRSRTSPFDSVTPLVKLQRFSYKELKSATQGFSESNSIGKGGSGTVFRGILKDGKLVAVKLLDSTSLQAEREFQNELQVLGVLRSPLIVSLFGYGVEKNKRLLVYEYMPNRSLQESLFSDSNLGLNWGRRFEIILDIARALAFLHLECDPPVIHGDVKPSNVLLDSEFRAKLSDFGLSRMKIEGEFGVDLFSQDLGKSQELWKSQDLSGNLVAIGGESETPAIGNPVESANEVDFALALQASCSSKNSRFCNNVRGLSFSAMNFYGNIGNEYDSNSKNAKGKGVSILENGGEDWNKFVNYDDELSSVDHSKELNLNAGLLPDDTMGTKQWGKDWWWKQDGSGELCSKDYIMEWIGSQICPSANPDWDEEKKCSHEKKMTDTSTRLDTFEEVNEMHLQEPGMEYHNKRFGKAESRRWNIHKTKHKKMQEWWKEEHLDELSKKNNKLNKLETKCKKRLRMPHFDLGKRFQFRTWRKSRQLNVNKGDPNMEFSFRRGWKKKNAHSVGSDMWSGDLFSRELSSTTSMRGTLCYVAPEYGGCGYLMEKADIYSLGVLILVIVSGRRPLHVLSSPMKLEKANLISWCRQLAHAGNLLELVDERMKDEYNKDQASLCINLALACLQKMPELRPDIEDIVKVLKGEMDLPSIPFEFSPSPPSKLLSRSRRKQKMNAE</sequence>
<dbReference type="EMBL" id="CAUOFW020009724">
    <property type="protein sequence ID" value="CAK9186835.1"/>
    <property type="molecule type" value="Genomic_DNA"/>
</dbReference>
<protein>
    <recommendedName>
        <fullName evidence="2">non-specific serine/threonine protein kinase</fullName>
        <ecNumber evidence="2">2.7.11.1</ecNumber>
    </recommendedName>
</protein>
<keyword evidence="8" id="KW-0418">Kinase</keyword>
<evidence type="ECO:0000256" key="14">
    <source>
        <dbReference type="PROSITE-ProRule" id="PRU10141"/>
    </source>
</evidence>
<dbReference type="GO" id="GO:0005524">
    <property type="term" value="F:ATP binding"/>
    <property type="evidence" value="ECO:0007669"/>
    <property type="project" value="UniProtKB-UniRule"/>
</dbReference>
<evidence type="ECO:0000256" key="11">
    <source>
        <dbReference type="ARBA" id="ARBA00023136"/>
    </source>
</evidence>
<evidence type="ECO:0000256" key="2">
    <source>
        <dbReference type="ARBA" id="ARBA00012513"/>
    </source>
</evidence>
<keyword evidence="5" id="KW-0808">Transferase</keyword>
<feature type="region of interest" description="Disordered" evidence="15">
    <location>
        <begin position="693"/>
        <end position="717"/>
    </location>
</feature>
<dbReference type="InterPro" id="IPR000719">
    <property type="entry name" value="Prot_kinase_dom"/>
</dbReference>
<name>A0ABC8V0G7_9AQUA</name>
<evidence type="ECO:0000313" key="18">
    <source>
        <dbReference type="EMBL" id="CAK9186835.1"/>
    </source>
</evidence>
<gene>
    <name evidence="18" type="ORF">ILEXP_LOCUS57339</name>
</gene>
<evidence type="ECO:0000256" key="1">
    <source>
        <dbReference type="ARBA" id="ARBA00004162"/>
    </source>
</evidence>
<dbReference type="PROSITE" id="PS50011">
    <property type="entry name" value="PROTEIN_KINASE_DOM"/>
    <property type="match status" value="1"/>
</dbReference>
<organism evidence="18 19">
    <name type="scientific">Ilex paraguariensis</name>
    <name type="common">yerba mate</name>
    <dbReference type="NCBI Taxonomy" id="185542"/>
    <lineage>
        <taxon>Eukaryota</taxon>
        <taxon>Viridiplantae</taxon>
        <taxon>Streptophyta</taxon>
        <taxon>Embryophyta</taxon>
        <taxon>Tracheophyta</taxon>
        <taxon>Spermatophyta</taxon>
        <taxon>Magnoliopsida</taxon>
        <taxon>eudicotyledons</taxon>
        <taxon>Gunneridae</taxon>
        <taxon>Pentapetalae</taxon>
        <taxon>asterids</taxon>
        <taxon>campanulids</taxon>
        <taxon>Aquifoliales</taxon>
        <taxon>Aquifoliaceae</taxon>
        <taxon>Ilex</taxon>
    </lineage>
</organism>
<dbReference type="InterPro" id="IPR011009">
    <property type="entry name" value="Kinase-like_dom_sf"/>
</dbReference>
<feature type="transmembrane region" description="Helical" evidence="16">
    <location>
        <begin position="20"/>
        <end position="44"/>
    </location>
</feature>
<keyword evidence="6 16" id="KW-0812">Transmembrane</keyword>
<dbReference type="GO" id="GO:0004674">
    <property type="term" value="F:protein serine/threonine kinase activity"/>
    <property type="evidence" value="ECO:0007669"/>
    <property type="project" value="UniProtKB-KW"/>
</dbReference>
<keyword evidence="4" id="KW-0723">Serine/threonine-protein kinase</keyword>
<reference evidence="18 19" key="1">
    <citation type="submission" date="2024-02" db="EMBL/GenBank/DDBJ databases">
        <authorList>
            <person name="Vignale AGUSTIN F."/>
            <person name="Sosa J E."/>
            <person name="Modenutti C."/>
        </authorList>
    </citation>
    <scope>NUCLEOTIDE SEQUENCE [LARGE SCALE GENOMIC DNA]</scope>
</reference>